<dbReference type="Proteomes" id="UP001189624">
    <property type="component" value="Chromosome 3"/>
</dbReference>
<comment type="function">
    <text evidence="4">May be involved in cooperative interactions with calmodulins or calmodulin-like proteins. Recruits calmodulin proteins to microtubules, thus being a potential scaffold in cellular signaling and trafficking. May associate with nucleic acids and regulate gene expression at the transcriptional or post-transcriptional level.</text>
</comment>
<comment type="similarity">
    <text evidence="2">Belongs to the IQD family.</text>
</comment>
<name>A0AA86V7S2_9FABA</name>
<protein>
    <recommendedName>
        <fullName evidence="6">DUF4005 domain-containing protein</fullName>
    </recommendedName>
</protein>
<gene>
    <name evidence="7" type="ORF">AYBTSS11_LOCUS9393</name>
</gene>
<evidence type="ECO:0000256" key="3">
    <source>
        <dbReference type="ARBA" id="ARBA00024378"/>
    </source>
</evidence>
<dbReference type="Pfam" id="PF13178">
    <property type="entry name" value="DUF4005"/>
    <property type="match status" value="1"/>
</dbReference>
<feature type="compositionally biased region" description="Polar residues" evidence="5">
    <location>
        <begin position="418"/>
        <end position="433"/>
    </location>
</feature>
<dbReference type="PANTHER" id="PTHR32295:SF275">
    <property type="entry name" value="IQ CALMODULIN-BINDING MOTIF PROTEIN"/>
    <property type="match status" value="1"/>
</dbReference>
<feature type="compositionally biased region" description="Polar residues" evidence="5">
    <location>
        <begin position="285"/>
        <end position="294"/>
    </location>
</feature>
<dbReference type="SUPFAM" id="SSF52540">
    <property type="entry name" value="P-loop containing nucleoside triphosphate hydrolases"/>
    <property type="match status" value="1"/>
</dbReference>
<accession>A0AA86V7S2</accession>
<dbReference type="PANTHER" id="PTHR32295">
    <property type="entry name" value="IQ-DOMAIN 5-RELATED"/>
    <property type="match status" value="1"/>
</dbReference>
<dbReference type="PROSITE" id="PS50096">
    <property type="entry name" value="IQ"/>
    <property type="match status" value="2"/>
</dbReference>
<evidence type="ECO:0000256" key="5">
    <source>
        <dbReference type="SAM" id="MobiDB-lite"/>
    </source>
</evidence>
<evidence type="ECO:0000256" key="1">
    <source>
        <dbReference type="ARBA" id="ARBA00022860"/>
    </source>
</evidence>
<feature type="compositionally biased region" description="Basic and acidic residues" evidence="5">
    <location>
        <begin position="398"/>
        <end position="417"/>
    </location>
</feature>
<dbReference type="AlphaFoldDB" id="A0AA86V7S2"/>
<feature type="compositionally biased region" description="Basic and acidic residues" evidence="5">
    <location>
        <begin position="354"/>
        <end position="364"/>
    </location>
</feature>
<reference evidence="7" key="1">
    <citation type="submission" date="2023-10" db="EMBL/GenBank/DDBJ databases">
        <authorList>
            <person name="Domelevo Entfellner J.-B."/>
        </authorList>
    </citation>
    <scope>NUCLEOTIDE SEQUENCE</scope>
</reference>
<dbReference type="InterPro" id="IPR000048">
    <property type="entry name" value="IQ_motif_EF-hand-BS"/>
</dbReference>
<dbReference type="GO" id="GO:0005516">
    <property type="term" value="F:calmodulin binding"/>
    <property type="evidence" value="ECO:0007669"/>
    <property type="project" value="UniProtKB-KW"/>
</dbReference>
<dbReference type="Pfam" id="PF00612">
    <property type="entry name" value="IQ"/>
    <property type="match status" value="3"/>
</dbReference>
<dbReference type="InterPro" id="IPR025064">
    <property type="entry name" value="DUF4005"/>
</dbReference>
<dbReference type="InterPro" id="IPR027417">
    <property type="entry name" value="P-loop_NTPase"/>
</dbReference>
<feature type="compositionally biased region" description="Basic and acidic residues" evidence="5">
    <location>
        <begin position="330"/>
        <end position="343"/>
    </location>
</feature>
<dbReference type="SMART" id="SM00015">
    <property type="entry name" value="IQ"/>
    <property type="match status" value="3"/>
</dbReference>
<evidence type="ECO:0000259" key="6">
    <source>
        <dbReference type="Pfam" id="PF13178"/>
    </source>
</evidence>
<comment type="subunit">
    <text evidence="3">Binds to multiple calmodulin (CaM) in the presence of Ca(2+) and CaM-like proteins.</text>
</comment>
<keyword evidence="8" id="KW-1185">Reference proteome</keyword>
<dbReference type="EMBL" id="OY731400">
    <property type="protein sequence ID" value="CAJ1939884.1"/>
    <property type="molecule type" value="Genomic_DNA"/>
</dbReference>
<organism evidence="7 8">
    <name type="scientific">Sphenostylis stenocarpa</name>
    <dbReference type="NCBI Taxonomy" id="92480"/>
    <lineage>
        <taxon>Eukaryota</taxon>
        <taxon>Viridiplantae</taxon>
        <taxon>Streptophyta</taxon>
        <taxon>Embryophyta</taxon>
        <taxon>Tracheophyta</taxon>
        <taxon>Spermatophyta</taxon>
        <taxon>Magnoliopsida</taxon>
        <taxon>eudicotyledons</taxon>
        <taxon>Gunneridae</taxon>
        <taxon>Pentapetalae</taxon>
        <taxon>rosids</taxon>
        <taxon>fabids</taxon>
        <taxon>Fabales</taxon>
        <taxon>Fabaceae</taxon>
        <taxon>Papilionoideae</taxon>
        <taxon>50 kb inversion clade</taxon>
        <taxon>NPAAA clade</taxon>
        <taxon>indigoferoid/millettioid clade</taxon>
        <taxon>Phaseoleae</taxon>
        <taxon>Sphenostylis</taxon>
    </lineage>
</organism>
<sequence>MDQKLASGEEIVVKKPSSNKDVLVVSSEASISTPISGANVTKRKLSEKEVISISSNDGVILATGDEQANAQSLANFYSGDHDEKSRLTETAIIIQAALRGYQARGTYKTLKVIIPLQAYIRGQLVRRQAISALLCVKAIVRFQALARGYKVRHSDIGLAVQKIFKDTKLPKFKGVVTSTQAVNFSDNVFVHKYDGDGVVALGGYKNEGKWNGVWENELKESIRIACTLNPRYAFQLLASSRSAASPHRKYNTGESKLDWEWLDRWTKSHFWVPLQEAQKPDSVSDKQNGSSQIKGNARKAPASRIGNDLVSDSNKHKRYPKKDSNLAFHSAKEHTQKELEKRSSMKSQIQNVSDKSEAANEKRTHITRKVSVHTKVNDVPEEDATASSEKIKHLVVSKSEEYDLEKSPGQQAEKHDNNGSCNDTNAPFQSSLRNSKDGGVIEELNNVNCKNFHRRASLPANFTDHESVLHNNSPRRPSYMAPTESTKAKLRGQCSPRSVSDLADISSITRRLSLSSSLSGKLGSFSPRSDRFAALNNKIRTDRSLSSSRDGTGKNLGFCTLFTYS</sequence>
<dbReference type="Gramene" id="rna-AYBTSS11_LOCUS9393">
    <property type="protein sequence ID" value="CAJ1939884.1"/>
    <property type="gene ID" value="gene-AYBTSS11_LOCUS9393"/>
</dbReference>
<evidence type="ECO:0000313" key="8">
    <source>
        <dbReference type="Proteomes" id="UP001189624"/>
    </source>
</evidence>
<keyword evidence="1" id="KW-0112">Calmodulin-binding</keyword>
<feature type="domain" description="DUF4005" evidence="6">
    <location>
        <begin position="470"/>
        <end position="524"/>
    </location>
</feature>
<evidence type="ECO:0000313" key="7">
    <source>
        <dbReference type="EMBL" id="CAJ1939884.1"/>
    </source>
</evidence>
<proteinExistence type="inferred from homology"/>
<feature type="region of interest" description="Disordered" evidence="5">
    <location>
        <begin position="277"/>
        <end position="436"/>
    </location>
</feature>
<evidence type="ECO:0000256" key="2">
    <source>
        <dbReference type="ARBA" id="ARBA00024341"/>
    </source>
</evidence>
<evidence type="ECO:0000256" key="4">
    <source>
        <dbReference type="ARBA" id="ARBA00045534"/>
    </source>
</evidence>